<dbReference type="NCBIfam" id="TIGR02267">
    <property type="entry name" value="DUSAM domain"/>
    <property type="match status" value="1"/>
</dbReference>
<proteinExistence type="predicted"/>
<dbReference type="Pfam" id="PF09543">
    <property type="entry name" value="DUF2379"/>
    <property type="match status" value="1"/>
</dbReference>
<sequence length="126" mass="14298">MTDEYNWDAIRALGRRVLEGAVPLELTADVRAILFRTAREVAISDADVAQALMSESGAKDLLRESIRRISDGSRRLTRALSRMYDHQRAGDYDSARQQMRDVLSTEVVPLYREIAQEQLDDMADDP</sequence>
<reference evidence="2 3" key="1">
    <citation type="submission" date="2021-02" db="EMBL/GenBank/DDBJ databases">
        <title>De Novo genome assembly of isolated myxobacteria.</title>
        <authorList>
            <person name="Stevens D.C."/>
        </authorList>
    </citation>
    <scope>NUCLEOTIDE SEQUENCE [LARGE SCALE GENOMIC DNA]</scope>
    <source>
        <strain evidence="3">SCPEA02</strain>
    </source>
</reference>
<accession>A0ABX7NQJ5</accession>
<dbReference type="InterPro" id="IPR011753">
    <property type="entry name" value="DUSAM_dom"/>
</dbReference>
<feature type="domain" description="DUSAM" evidence="1">
    <location>
        <begin position="6"/>
        <end position="122"/>
    </location>
</feature>
<dbReference type="EMBL" id="CP071090">
    <property type="protein sequence ID" value="QSQ21131.1"/>
    <property type="molecule type" value="Genomic_DNA"/>
</dbReference>
<dbReference type="Proteomes" id="UP000662747">
    <property type="component" value="Chromosome"/>
</dbReference>
<protein>
    <submittedName>
        <fullName evidence="2">DUSAM domain-containing protein</fullName>
    </submittedName>
</protein>
<gene>
    <name evidence="2" type="ORF">JY651_38970</name>
</gene>
<dbReference type="RefSeq" id="WP_206722710.1">
    <property type="nucleotide sequence ID" value="NZ_CP071090.1"/>
</dbReference>
<evidence type="ECO:0000259" key="1">
    <source>
        <dbReference type="Pfam" id="PF09543"/>
    </source>
</evidence>
<evidence type="ECO:0000313" key="3">
    <source>
        <dbReference type="Proteomes" id="UP000662747"/>
    </source>
</evidence>
<name>A0ABX7NQJ5_9BACT</name>
<organism evidence="2 3">
    <name type="scientific">Pyxidicoccus parkwayensis</name>
    <dbReference type="NCBI Taxonomy" id="2813578"/>
    <lineage>
        <taxon>Bacteria</taxon>
        <taxon>Pseudomonadati</taxon>
        <taxon>Myxococcota</taxon>
        <taxon>Myxococcia</taxon>
        <taxon>Myxococcales</taxon>
        <taxon>Cystobacterineae</taxon>
        <taxon>Myxococcaceae</taxon>
        <taxon>Pyxidicoccus</taxon>
    </lineage>
</organism>
<keyword evidence="3" id="KW-1185">Reference proteome</keyword>
<evidence type="ECO:0000313" key="2">
    <source>
        <dbReference type="EMBL" id="QSQ21131.1"/>
    </source>
</evidence>